<evidence type="ECO:0000313" key="4">
    <source>
        <dbReference type="EMBL" id="PTX20018.1"/>
    </source>
</evidence>
<feature type="domain" description="NAD(P)-binding" evidence="3">
    <location>
        <begin position="8"/>
        <end position="194"/>
    </location>
</feature>
<evidence type="ECO:0000259" key="3">
    <source>
        <dbReference type="Pfam" id="PF13460"/>
    </source>
</evidence>
<dbReference type="AlphaFoldDB" id="A0A2T5YL26"/>
<sequence>MKRILLAGATGHLGRHFLSLLKLRGYQVTALVRTCEKATSLSIAPDEIFYADATRPKELRGCCLGIDVVVSALGKSISLSDRSKASFHDIDYQANYNLLQKAKAAGVKQFVYISAFSAEEHPQLAYFRAHADFSRELIQSGLNYTILQPTALFSAFDELAAMARRGRLGVIGDGSKRTNPIHEADVAKMVVQSIGKSSAVIPLGGKQVYTRLEIARIVGAAAGYHGSVFHVPKVAVDLLLPMMKHIDTSLYHKAAFLAKVSTQDCVAPQVGEQTLEGYFKLAQEKSTAQA</sequence>
<keyword evidence="2" id="KW-0604">Photosystem II</keyword>
<evidence type="ECO:0000256" key="2">
    <source>
        <dbReference type="ARBA" id="ARBA00023276"/>
    </source>
</evidence>
<name>A0A2T5YL26_9BACT</name>
<dbReference type="SUPFAM" id="SSF51735">
    <property type="entry name" value="NAD(P)-binding Rossmann-fold domains"/>
    <property type="match status" value="1"/>
</dbReference>
<keyword evidence="5" id="KW-1185">Reference proteome</keyword>
<dbReference type="Gene3D" id="3.40.50.720">
    <property type="entry name" value="NAD(P)-binding Rossmann-like Domain"/>
    <property type="match status" value="1"/>
</dbReference>
<comment type="caution">
    <text evidence="4">The sequence shown here is derived from an EMBL/GenBank/DDBJ whole genome shotgun (WGS) entry which is preliminary data.</text>
</comment>
<accession>A0A2T5YL26</accession>
<dbReference type="PANTHER" id="PTHR47128:SF2">
    <property type="entry name" value="PROTEIN HIGH CHLOROPHYLL FLUORESCENCE PHENOTYPE 244, CHLOROPLASTIC"/>
    <property type="match status" value="1"/>
</dbReference>
<reference evidence="4 5" key="1">
    <citation type="submission" date="2018-04" db="EMBL/GenBank/DDBJ databases">
        <title>Genomic Encyclopedia of Archaeal and Bacterial Type Strains, Phase II (KMG-II): from individual species to whole genera.</title>
        <authorList>
            <person name="Goeker M."/>
        </authorList>
    </citation>
    <scope>NUCLEOTIDE SEQUENCE [LARGE SCALE GENOMIC DNA]</scope>
    <source>
        <strain evidence="4 5">DSM 100162</strain>
    </source>
</reference>
<dbReference type="Pfam" id="PF13460">
    <property type="entry name" value="NAD_binding_10"/>
    <property type="match status" value="1"/>
</dbReference>
<dbReference type="Proteomes" id="UP000244225">
    <property type="component" value="Unassembled WGS sequence"/>
</dbReference>
<protein>
    <submittedName>
        <fullName evidence="4">Uncharacterized protein YbjT (DUF2867 family)</fullName>
    </submittedName>
</protein>
<dbReference type="OrthoDB" id="9803892at2"/>
<dbReference type="InterPro" id="IPR016040">
    <property type="entry name" value="NAD(P)-bd_dom"/>
</dbReference>
<dbReference type="InterPro" id="IPR036291">
    <property type="entry name" value="NAD(P)-bd_dom_sf"/>
</dbReference>
<proteinExistence type="predicted"/>
<evidence type="ECO:0000256" key="1">
    <source>
        <dbReference type="ARBA" id="ARBA00022531"/>
    </source>
</evidence>
<organism evidence="4 5">
    <name type="scientific">Pontibacter mucosus</name>
    <dbReference type="NCBI Taxonomy" id="1649266"/>
    <lineage>
        <taxon>Bacteria</taxon>
        <taxon>Pseudomonadati</taxon>
        <taxon>Bacteroidota</taxon>
        <taxon>Cytophagia</taxon>
        <taxon>Cytophagales</taxon>
        <taxon>Hymenobacteraceae</taxon>
        <taxon>Pontibacter</taxon>
    </lineage>
</organism>
<dbReference type="InterPro" id="IPR044256">
    <property type="entry name" value="HCF244-like"/>
</dbReference>
<dbReference type="RefSeq" id="WP_108211055.1">
    <property type="nucleotide sequence ID" value="NZ_QBKI01000003.1"/>
</dbReference>
<gene>
    <name evidence="4" type="ORF">C8N40_10390</name>
</gene>
<dbReference type="EMBL" id="QBKI01000003">
    <property type="protein sequence ID" value="PTX20018.1"/>
    <property type="molecule type" value="Genomic_DNA"/>
</dbReference>
<evidence type="ECO:0000313" key="5">
    <source>
        <dbReference type="Proteomes" id="UP000244225"/>
    </source>
</evidence>
<keyword evidence="1" id="KW-0602">Photosynthesis</keyword>
<dbReference type="GO" id="GO:0015979">
    <property type="term" value="P:photosynthesis"/>
    <property type="evidence" value="ECO:0007669"/>
    <property type="project" value="UniProtKB-KW"/>
</dbReference>
<dbReference type="GO" id="GO:0009523">
    <property type="term" value="C:photosystem II"/>
    <property type="evidence" value="ECO:0007669"/>
    <property type="project" value="UniProtKB-KW"/>
</dbReference>
<dbReference type="PANTHER" id="PTHR47128">
    <property type="match status" value="1"/>
</dbReference>
<dbReference type="CDD" id="cd05243">
    <property type="entry name" value="SDR_a5"/>
    <property type="match status" value="1"/>
</dbReference>